<reference evidence="4 5" key="1">
    <citation type="submission" date="2019-04" db="EMBL/GenBank/DDBJ databases">
        <title>Draft genome of the big-headed turtle Platysternon megacephalum.</title>
        <authorList>
            <person name="Gong S."/>
        </authorList>
    </citation>
    <scope>NUCLEOTIDE SEQUENCE [LARGE SCALE GENOMIC DNA]</scope>
    <source>
        <strain evidence="4">DO16091913</strain>
        <tissue evidence="4">Muscle</tissue>
    </source>
</reference>
<dbReference type="OrthoDB" id="5296at2759"/>
<gene>
    <name evidence="4" type="ORF">DR999_PMT01995</name>
</gene>
<dbReference type="EMBL" id="QXTE01000009">
    <property type="protein sequence ID" value="TFK14623.1"/>
    <property type="molecule type" value="Genomic_DNA"/>
</dbReference>
<dbReference type="InterPro" id="IPR002347">
    <property type="entry name" value="SDR_fam"/>
</dbReference>
<organism evidence="4 5">
    <name type="scientific">Platysternon megacephalum</name>
    <name type="common">big-headed turtle</name>
    <dbReference type="NCBI Taxonomy" id="55544"/>
    <lineage>
        <taxon>Eukaryota</taxon>
        <taxon>Metazoa</taxon>
        <taxon>Chordata</taxon>
        <taxon>Craniata</taxon>
        <taxon>Vertebrata</taxon>
        <taxon>Euteleostomi</taxon>
        <taxon>Archelosauria</taxon>
        <taxon>Testudinata</taxon>
        <taxon>Testudines</taxon>
        <taxon>Cryptodira</taxon>
        <taxon>Durocryptodira</taxon>
        <taxon>Testudinoidea</taxon>
        <taxon>Platysternidae</taxon>
        <taxon>Platysternon</taxon>
    </lineage>
</organism>
<dbReference type="AlphaFoldDB" id="A0A4D9F202"/>
<dbReference type="SUPFAM" id="SSF51735">
    <property type="entry name" value="NAD(P)-binding Rossmann-fold domains"/>
    <property type="match status" value="1"/>
</dbReference>
<keyword evidence="5" id="KW-1185">Reference proteome</keyword>
<sequence>MKERIQKHETNKTQAKVQTARHVLGSHTSATFIDRERGGVRKKQQKRETMRKRRRKALAVTGKDTVLLESYNELADVSPESQIGILASVLFLIICWLIRDSLNVKDLNGKHVFITGCDSGFGNLLAKQLDRRGFHVIAACLTEKGSRELLACTSLSLKTVILNLTDSSSIDNAVEFVKQETDGEGLFGLVNNAGRATPMAPTDWMQIDDFHTILDVNLMGLIEITLKLLPLLKKAKGRVVNVASVMGRLAFLGGGYCLSKWGVEAFSDILRRDMQHFGVKVSIIEPGCFKTGVTSSEVIERDLLRLWNQLTAEVRESYGDKYFVEYIRAQRFSMKRLCDSDISKVTKCMEHALIAKYPRTRYGSGWDAKFFWLPLSYAPTLLSDMMLRMLLPTPAASRKSVSRVPLDV</sequence>
<dbReference type="InterPro" id="IPR036291">
    <property type="entry name" value="NAD(P)-bd_dom_sf"/>
</dbReference>
<keyword evidence="2" id="KW-0560">Oxidoreductase</keyword>
<evidence type="ECO:0000256" key="1">
    <source>
        <dbReference type="ARBA" id="ARBA00006484"/>
    </source>
</evidence>
<dbReference type="Proteomes" id="UP000297703">
    <property type="component" value="Unassembled WGS sequence"/>
</dbReference>
<dbReference type="GO" id="GO:0016491">
    <property type="term" value="F:oxidoreductase activity"/>
    <property type="evidence" value="ECO:0007669"/>
    <property type="project" value="UniProtKB-KW"/>
</dbReference>
<evidence type="ECO:0000313" key="4">
    <source>
        <dbReference type="EMBL" id="TFK14623.1"/>
    </source>
</evidence>
<dbReference type="PANTHER" id="PTHR43313:SF47">
    <property type="entry name" value="RETINOL DEHYDROGENASE 7"/>
    <property type="match status" value="1"/>
</dbReference>
<dbReference type="FunFam" id="3.40.50.720:FF:000074">
    <property type="entry name" value="Retinol dehydrogenase type 1"/>
    <property type="match status" value="1"/>
</dbReference>
<name>A0A4D9F202_9SAUR</name>
<evidence type="ECO:0000313" key="5">
    <source>
        <dbReference type="Proteomes" id="UP000297703"/>
    </source>
</evidence>
<dbReference type="GO" id="GO:0008202">
    <property type="term" value="P:steroid metabolic process"/>
    <property type="evidence" value="ECO:0007669"/>
    <property type="project" value="TreeGrafter"/>
</dbReference>
<reference evidence="4 5" key="2">
    <citation type="submission" date="2019-04" db="EMBL/GenBank/DDBJ databases">
        <title>The genome sequence of big-headed turtle.</title>
        <authorList>
            <person name="Gong S."/>
        </authorList>
    </citation>
    <scope>NUCLEOTIDE SEQUENCE [LARGE SCALE GENOMIC DNA]</scope>
    <source>
        <strain evidence="4">DO16091913</strain>
        <tissue evidence="4">Muscle</tissue>
    </source>
</reference>
<dbReference type="PANTHER" id="PTHR43313">
    <property type="entry name" value="SHORT-CHAIN DEHYDROGENASE/REDUCTASE FAMILY 9C"/>
    <property type="match status" value="1"/>
</dbReference>
<comment type="similarity">
    <text evidence="1 3">Belongs to the short-chain dehydrogenases/reductases (SDR) family.</text>
</comment>
<dbReference type="PRINTS" id="PR00081">
    <property type="entry name" value="GDHRDH"/>
</dbReference>
<dbReference type="STRING" id="55544.A0A4D9F202"/>
<dbReference type="Pfam" id="PF00106">
    <property type="entry name" value="adh_short"/>
    <property type="match status" value="1"/>
</dbReference>
<proteinExistence type="inferred from homology"/>
<comment type="caution">
    <text evidence="4">The sequence shown here is derived from an EMBL/GenBank/DDBJ whole genome shotgun (WGS) entry which is preliminary data.</text>
</comment>
<dbReference type="Gene3D" id="3.40.50.720">
    <property type="entry name" value="NAD(P)-binding Rossmann-like Domain"/>
    <property type="match status" value="1"/>
</dbReference>
<evidence type="ECO:0000256" key="3">
    <source>
        <dbReference type="RuleBase" id="RU000363"/>
    </source>
</evidence>
<accession>A0A4D9F202</accession>
<evidence type="ECO:0000256" key="2">
    <source>
        <dbReference type="ARBA" id="ARBA00023002"/>
    </source>
</evidence>
<protein>
    <submittedName>
        <fullName evidence="4">Histone deacetylase 2</fullName>
    </submittedName>
</protein>
<dbReference type="PRINTS" id="PR00080">
    <property type="entry name" value="SDRFAMILY"/>
</dbReference>